<reference evidence="1" key="1">
    <citation type="journal article" date="2015" name="Nature">
        <title>Complex archaea that bridge the gap between prokaryotes and eukaryotes.</title>
        <authorList>
            <person name="Spang A."/>
            <person name="Saw J.H."/>
            <person name="Jorgensen S.L."/>
            <person name="Zaremba-Niedzwiedzka K."/>
            <person name="Martijn J."/>
            <person name="Lind A.E."/>
            <person name="van Eijk R."/>
            <person name="Schleper C."/>
            <person name="Guy L."/>
            <person name="Ettema T.J."/>
        </authorList>
    </citation>
    <scope>NUCLEOTIDE SEQUENCE</scope>
</reference>
<name>A0A0F9XCY6_9ZZZZ</name>
<gene>
    <name evidence="1" type="ORF">LCGC14_0234740</name>
</gene>
<dbReference type="AlphaFoldDB" id="A0A0F9XCY6"/>
<protein>
    <submittedName>
        <fullName evidence="1">Uncharacterized protein</fullName>
    </submittedName>
</protein>
<evidence type="ECO:0000313" key="1">
    <source>
        <dbReference type="EMBL" id="KKN89628.1"/>
    </source>
</evidence>
<accession>A0A0F9XCY6</accession>
<sequence>MNKYLKELLDDHEERLSSKDCDFSKEIRRLALAAWCCVGLDENESMPPSNFYGDLLERDKGEG</sequence>
<proteinExistence type="predicted"/>
<comment type="caution">
    <text evidence="1">The sequence shown here is derived from an EMBL/GenBank/DDBJ whole genome shotgun (WGS) entry which is preliminary data.</text>
</comment>
<dbReference type="EMBL" id="LAZR01000116">
    <property type="protein sequence ID" value="KKN89628.1"/>
    <property type="molecule type" value="Genomic_DNA"/>
</dbReference>
<organism evidence="1">
    <name type="scientific">marine sediment metagenome</name>
    <dbReference type="NCBI Taxonomy" id="412755"/>
    <lineage>
        <taxon>unclassified sequences</taxon>
        <taxon>metagenomes</taxon>
        <taxon>ecological metagenomes</taxon>
    </lineage>
</organism>